<dbReference type="OrthoDB" id="632644at2"/>
<accession>A0A3R6AVX6</accession>
<dbReference type="Proteomes" id="UP000287701">
    <property type="component" value="Chromosome"/>
</dbReference>
<dbReference type="InterPro" id="IPR009057">
    <property type="entry name" value="Homeodomain-like_sf"/>
</dbReference>
<dbReference type="PANTHER" id="PTHR43280">
    <property type="entry name" value="ARAC-FAMILY TRANSCRIPTIONAL REGULATOR"/>
    <property type="match status" value="1"/>
</dbReference>
<gene>
    <name evidence="5" type="ORF">EQP59_10595</name>
</gene>
<evidence type="ECO:0000256" key="2">
    <source>
        <dbReference type="ARBA" id="ARBA00023125"/>
    </source>
</evidence>
<evidence type="ECO:0000256" key="1">
    <source>
        <dbReference type="ARBA" id="ARBA00023015"/>
    </source>
</evidence>
<dbReference type="SMART" id="SM00342">
    <property type="entry name" value="HTH_ARAC"/>
    <property type="match status" value="1"/>
</dbReference>
<keyword evidence="3" id="KW-0804">Transcription</keyword>
<evidence type="ECO:0000313" key="6">
    <source>
        <dbReference type="Proteomes" id="UP000287701"/>
    </source>
</evidence>
<sequence>MILCVSLPAQKTLPMYEKLNLSQLIALSPSSKPKPTWNNQIACLPLQKDDVTQHTGFRDMPLYMFTLVLKGSIQLRHQGDIKTYSENSIITEVPTMTPTEVITASEDFEAFCLMIDQNLLSQAPFINYMIRAIYFPVAELGQTGMSLSATDAHFLLRILQMINQHIDFTSDFQREALFALCQVFCIDLLHIQGKHIAQRKVKSRVEALFTQFVALVTRHFAQQHSLVLYAEKLSITTTYLSRIVKQVSGRTAMSFIQHALLAQAVHQLKNTDISMNQLAEDLHFSDPAAFTKFFTRMKGIPPKTFRKIERPQAPI</sequence>
<protein>
    <submittedName>
        <fullName evidence="5">AraC family transcriptional regulator</fullName>
    </submittedName>
</protein>
<dbReference type="PROSITE" id="PS01124">
    <property type="entry name" value="HTH_ARAC_FAMILY_2"/>
    <property type="match status" value="1"/>
</dbReference>
<dbReference type="Pfam" id="PF12833">
    <property type="entry name" value="HTH_18"/>
    <property type="match status" value="1"/>
</dbReference>
<evidence type="ECO:0000256" key="3">
    <source>
        <dbReference type="ARBA" id="ARBA00023163"/>
    </source>
</evidence>
<dbReference type="PANTHER" id="PTHR43280:SF32">
    <property type="entry name" value="TRANSCRIPTIONAL REGULATORY PROTEIN"/>
    <property type="match status" value="1"/>
</dbReference>
<name>A0A3R6AVX6_ORNRH</name>
<dbReference type="Gene3D" id="1.10.10.60">
    <property type="entry name" value="Homeodomain-like"/>
    <property type="match status" value="1"/>
</dbReference>
<dbReference type="EMBL" id="CP035107">
    <property type="protein sequence ID" value="QAR31757.1"/>
    <property type="molecule type" value="Genomic_DNA"/>
</dbReference>
<evidence type="ECO:0000313" key="5">
    <source>
        <dbReference type="EMBL" id="QAR31757.1"/>
    </source>
</evidence>
<dbReference type="GO" id="GO:0003700">
    <property type="term" value="F:DNA-binding transcription factor activity"/>
    <property type="evidence" value="ECO:0007669"/>
    <property type="project" value="InterPro"/>
</dbReference>
<reference evidence="5 6" key="1">
    <citation type="submission" date="2019-01" db="EMBL/GenBank/DDBJ databases">
        <title>Whole Genome of Ornithobacterium rhinotracheale FARPER-174b.</title>
        <authorList>
            <person name="Tataje-Lavanda L.A."/>
            <person name="Montalvan A."/>
            <person name="Montesinos R."/>
            <person name="Zimic M."/>
            <person name="Fernandez-Sanchez M."/>
            <person name="Fernandez-Diaz M."/>
        </authorList>
    </citation>
    <scope>NUCLEOTIDE SEQUENCE [LARGE SCALE GENOMIC DNA]</scope>
    <source>
        <strain evidence="5 6">FARPER-174b</strain>
    </source>
</reference>
<dbReference type="GO" id="GO:0043565">
    <property type="term" value="F:sequence-specific DNA binding"/>
    <property type="evidence" value="ECO:0007669"/>
    <property type="project" value="InterPro"/>
</dbReference>
<organism evidence="5 6">
    <name type="scientific">Ornithobacterium rhinotracheale</name>
    <dbReference type="NCBI Taxonomy" id="28251"/>
    <lineage>
        <taxon>Bacteria</taxon>
        <taxon>Pseudomonadati</taxon>
        <taxon>Bacteroidota</taxon>
        <taxon>Flavobacteriia</taxon>
        <taxon>Flavobacteriales</taxon>
        <taxon>Weeksellaceae</taxon>
        <taxon>Ornithobacterium</taxon>
    </lineage>
</organism>
<keyword evidence="1" id="KW-0805">Transcription regulation</keyword>
<proteinExistence type="predicted"/>
<keyword evidence="2" id="KW-0238">DNA-binding</keyword>
<dbReference type="SUPFAM" id="SSF46689">
    <property type="entry name" value="Homeodomain-like"/>
    <property type="match status" value="1"/>
</dbReference>
<evidence type="ECO:0000259" key="4">
    <source>
        <dbReference type="PROSITE" id="PS01124"/>
    </source>
</evidence>
<feature type="domain" description="HTH araC/xylS-type" evidence="4">
    <location>
        <begin position="210"/>
        <end position="308"/>
    </location>
</feature>
<dbReference type="AlphaFoldDB" id="A0A3R6AVX6"/>
<dbReference type="RefSeq" id="WP_128502195.1">
    <property type="nucleotide sequence ID" value="NZ_CP035107.1"/>
</dbReference>
<dbReference type="InterPro" id="IPR018060">
    <property type="entry name" value="HTH_AraC"/>
</dbReference>